<organism evidence="1 2">
    <name type="scientific">Phaeobacter inhibens</name>
    <dbReference type="NCBI Taxonomy" id="221822"/>
    <lineage>
        <taxon>Bacteria</taxon>
        <taxon>Pseudomonadati</taxon>
        <taxon>Pseudomonadota</taxon>
        <taxon>Alphaproteobacteria</taxon>
        <taxon>Rhodobacterales</taxon>
        <taxon>Roseobacteraceae</taxon>
        <taxon>Phaeobacter</taxon>
    </lineage>
</organism>
<proteinExistence type="predicted"/>
<dbReference type="Proteomes" id="UP000236536">
    <property type="component" value="Chromosome"/>
</dbReference>
<accession>A0ABM6R912</accession>
<name>A0ABM6R912_9RHOB</name>
<evidence type="ECO:0008006" key="3">
    <source>
        <dbReference type="Google" id="ProtNLM"/>
    </source>
</evidence>
<reference evidence="1 2" key="1">
    <citation type="journal article" date="2017" name="Genome Biol. Evol.">
        <title>Trajectories and Drivers of Genome Evolution in Surface-Associated Marine Phaeobacter.</title>
        <authorList>
            <person name="Freese H.M."/>
            <person name="Sikorski J."/>
            <person name="Bunk B."/>
            <person name="Scheuner C."/>
            <person name="Meier-Kolthoff J.P."/>
            <person name="Sproer C."/>
            <person name="Gram L."/>
            <person name="Overmann J."/>
        </authorList>
    </citation>
    <scope>NUCLEOTIDE SEQUENCE [LARGE SCALE GENOMIC DNA]</scope>
    <source>
        <strain evidence="1 2">P66</strain>
    </source>
</reference>
<sequence length="109" mass="12516">MRKLWQRKLMRVLSDMRNGTRPKSLSVPTIMEIVGAPNTEDLASYVGKLVESGQVRVLYRVNSPETKNTVAEFNLLYEVPSRVFDDTNDTYFRVKPSRDVEIVYSVSES</sequence>
<keyword evidence="2" id="KW-1185">Reference proteome</keyword>
<protein>
    <recommendedName>
        <fullName evidence="3">WYL domain-containing protein</fullName>
    </recommendedName>
</protein>
<gene>
    <name evidence="1" type="ORF">PhaeoP66_00044</name>
</gene>
<reference evidence="1 2" key="2">
    <citation type="journal article" date="2017" name="Int. J. Syst. Evol. Microbiol.">
        <title>Adaptation of Surface-Associated Bacteria to the Open Ocean: A Genomically Distinct Subpopulation of Phaeobacter gallaeciensis Colonizes Pacific Mesozooplankton.</title>
        <authorList>
            <person name="Freese H.M."/>
            <person name="Methner A."/>
            <person name="Overmann J."/>
        </authorList>
    </citation>
    <scope>NUCLEOTIDE SEQUENCE [LARGE SCALE GENOMIC DNA]</scope>
    <source>
        <strain evidence="1 2">P66</strain>
    </source>
</reference>
<dbReference type="EMBL" id="CP010705">
    <property type="protein sequence ID" value="AUQ92875.1"/>
    <property type="molecule type" value="Genomic_DNA"/>
</dbReference>
<evidence type="ECO:0000313" key="2">
    <source>
        <dbReference type="Proteomes" id="UP000236536"/>
    </source>
</evidence>
<evidence type="ECO:0000313" key="1">
    <source>
        <dbReference type="EMBL" id="AUQ92875.1"/>
    </source>
</evidence>